<dbReference type="Gene3D" id="2.170.130.10">
    <property type="entry name" value="TonB-dependent receptor, plug domain"/>
    <property type="match status" value="1"/>
</dbReference>
<dbReference type="Proteomes" id="UP000184516">
    <property type="component" value="Unassembled WGS sequence"/>
</dbReference>
<dbReference type="PANTHER" id="PTHR32552">
    <property type="entry name" value="FERRICHROME IRON RECEPTOR-RELATED"/>
    <property type="match status" value="1"/>
</dbReference>
<dbReference type="InterPro" id="IPR000531">
    <property type="entry name" value="Beta-barrel_TonB"/>
</dbReference>
<dbReference type="InterPro" id="IPR039426">
    <property type="entry name" value="TonB-dep_rcpt-like"/>
</dbReference>
<dbReference type="AlphaFoldDB" id="A0A1M5MW94"/>
<name>A0A1M5MW94_9FLAO</name>
<keyword evidence="17" id="KW-1185">Reference proteome</keyword>
<evidence type="ECO:0000256" key="10">
    <source>
        <dbReference type="ARBA" id="ARBA00023136"/>
    </source>
</evidence>
<keyword evidence="8" id="KW-0406">Ion transport</keyword>
<keyword evidence="6" id="KW-0732">Signal</keyword>
<evidence type="ECO:0000313" key="16">
    <source>
        <dbReference type="EMBL" id="SHG81487.1"/>
    </source>
</evidence>
<organism evidence="16 17">
    <name type="scientific">Flavobacterium fluvii</name>
    <dbReference type="NCBI Taxonomy" id="468056"/>
    <lineage>
        <taxon>Bacteria</taxon>
        <taxon>Pseudomonadati</taxon>
        <taxon>Bacteroidota</taxon>
        <taxon>Flavobacteriia</taxon>
        <taxon>Flavobacteriales</taxon>
        <taxon>Flavobacteriaceae</taxon>
        <taxon>Flavobacterium</taxon>
    </lineage>
</organism>
<feature type="domain" description="TonB-dependent receptor-like beta-barrel" evidence="14">
    <location>
        <begin position="260"/>
        <end position="651"/>
    </location>
</feature>
<comment type="subcellular location">
    <subcellularLocation>
        <location evidence="1 12">Cell outer membrane</location>
        <topology evidence="1 12">Multi-pass membrane protein</topology>
    </subcellularLocation>
</comment>
<keyword evidence="4" id="KW-0410">Iron transport</keyword>
<reference evidence="17" key="1">
    <citation type="submission" date="2016-11" db="EMBL/GenBank/DDBJ databases">
        <authorList>
            <person name="Varghese N."/>
            <person name="Submissions S."/>
        </authorList>
    </citation>
    <scope>NUCLEOTIDE SEQUENCE [LARGE SCALE GENOMIC DNA]</scope>
    <source>
        <strain evidence="17">DSM 19978</strain>
    </source>
</reference>
<gene>
    <name evidence="16" type="ORF">SAMN05443549_10720</name>
</gene>
<dbReference type="Gene3D" id="2.40.170.20">
    <property type="entry name" value="TonB-dependent receptor, beta-barrel domain"/>
    <property type="match status" value="1"/>
</dbReference>
<evidence type="ECO:0000259" key="15">
    <source>
        <dbReference type="Pfam" id="PF07715"/>
    </source>
</evidence>
<evidence type="ECO:0000256" key="11">
    <source>
        <dbReference type="ARBA" id="ARBA00023237"/>
    </source>
</evidence>
<dbReference type="RefSeq" id="WP_073371491.1">
    <property type="nucleotide sequence ID" value="NZ_FQWB01000007.1"/>
</dbReference>
<dbReference type="InterPro" id="IPR037066">
    <property type="entry name" value="Plug_dom_sf"/>
</dbReference>
<dbReference type="GO" id="GO:0015344">
    <property type="term" value="F:siderophore uptake transmembrane transporter activity"/>
    <property type="evidence" value="ECO:0007669"/>
    <property type="project" value="TreeGrafter"/>
</dbReference>
<evidence type="ECO:0000256" key="3">
    <source>
        <dbReference type="ARBA" id="ARBA00022452"/>
    </source>
</evidence>
<keyword evidence="9 13" id="KW-0798">TonB box</keyword>
<proteinExistence type="inferred from homology"/>
<evidence type="ECO:0000256" key="13">
    <source>
        <dbReference type="RuleBase" id="RU003357"/>
    </source>
</evidence>
<evidence type="ECO:0000256" key="2">
    <source>
        <dbReference type="ARBA" id="ARBA00022448"/>
    </source>
</evidence>
<dbReference type="SUPFAM" id="SSF56935">
    <property type="entry name" value="Porins"/>
    <property type="match status" value="1"/>
</dbReference>
<evidence type="ECO:0000256" key="12">
    <source>
        <dbReference type="PROSITE-ProRule" id="PRU01360"/>
    </source>
</evidence>
<feature type="domain" description="TonB-dependent receptor plug" evidence="15">
    <location>
        <begin position="46"/>
        <end position="154"/>
    </location>
</feature>
<keyword evidence="11 12" id="KW-0998">Cell outer membrane</keyword>
<evidence type="ECO:0000256" key="6">
    <source>
        <dbReference type="ARBA" id="ARBA00022729"/>
    </source>
</evidence>
<evidence type="ECO:0000256" key="1">
    <source>
        <dbReference type="ARBA" id="ARBA00004571"/>
    </source>
</evidence>
<sequence length="694" mass="77433">MRQISSGVFLYLLFLLYCHSVSGQVKNDTIGLSELIVKSLPIQNSIQNLAASVSIVTEKEIKQADGVILTSILNKVPGVYMQQGSLNTNKITIRGIGSRSQYSTTRIKAYFEEIPLTSAEGETTLEDIDLEAIDGIEIIKGPNSTGFGAGLGGVINLQANKTPNENSFVKTGTTIGSFELLKQVLSAGYSDEKSNFYTNYSTLQNEGYRSNSSYDRKSFNLFGKQHLSKNGILSLFAIGTRLKSYIPSSLSENNYINSPQKAAATWEAAKGFESYDKALIGLGYQHHFSENWSLNTSIATSFKNGYEARPFDILEDKSGSFNFRSKINHTTNFFSIPATFSIGIESITENYDFSLYKNLYQSQPGQGSIQGERFSEINQKRNNSNAFVQMNIQLLKKLYLESGLAYNSTNYEQNDVLIENKTDEKNYTFGSIWSPRLGLSYKLSTGKNMFASISKGFSTPTVAETLTPEGQINTDLKPETGINYEVGFKGNFLNSKLYTELVFYDLEVENLLVARRIADDQYMGINAGKSSHRGIEFLVNYKWIPNSNLQLRPYFSGTINDFKFTDFVDKNNDFSGNKLPAVPNVQLNSGFDLSTDFGLNINANYGFFGKMPMDDANSKYTKSYQLFDAKVAYAFVVLKKLKTEINTGMQNILNEKYSSSILPNAVGVGTAPPRYYYPGNPRNFYGGFQLTYLF</sequence>
<evidence type="ECO:0000256" key="9">
    <source>
        <dbReference type="ARBA" id="ARBA00023077"/>
    </source>
</evidence>
<comment type="similarity">
    <text evidence="12 13">Belongs to the TonB-dependent receptor family.</text>
</comment>
<dbReference type="Pfam" id="PF07715">
    <property type="entry name" value="Plug"/>
    <property type="match status" value="1"/>
</dbReference>
<dbReference type="STRING" id="468056.SAMN05443549_10720"/>
<dbReference type="InterPro" id="IPR012910">
    <property type="entry name" value="Plug_dom"/>
</dbReference>
<evidence type="ECO:0000256" key="5">
    <source>
        <dbReference type="ARBA" id="ARBA00022692"/>
    </source>
</evidence>
<evidence type="ECO:0000313" key="17">
    <source>
        <dbReference type="Proteomes" id="UP000184516"/>
    </source>
</evidence>
<evidence type="ECO:0000259" key="14">
    <source>
        <dbReference type="Pfam" id="PF00593"/>
    </source>
</evidence>
<accession>A0A1M5MW94</accession>
<evidence type="ECO:0000256" key="8">
    <source>
        <dbReference type="ARBA" id="ARBA00023065"/>
    </source>
</evidence>
<dbReference type="EMBL" id="FQWB01000007">
    <property type="protein sequence ID" value="SHG81487.1"/>
    <property type="molecule type" value="Genomic_DNA"/>
</dbReference>
<dbReference type="PROSITE" id="PS52016">
    <property type="entry name" value="TONB_DEPENDENT_REC_3"/>
    <property type="match status" value="1"/>
</dbReference>
<protein>
    <submittedName>
        <fullName evidence="16">Iron complex outermembrane recepter protein</fullName>
    </submittedName>
</protein>
<keyword evidence="10 12" id="KW-0472">Membrane</keyword>
<dbReference type="GO" id="GO:0009279">
    <property type="term" value="C:cell outer membrane"/>
    <property type="evidence" value="ECO:0007669"/>
    <property type="project" value="UniProtKB-SubCell"/>
</dbReference>
<evidence type="ECO:0000256" key="4">
    <source>
        <dbReference type="ARBA" id="ARBA00022496"/>
    </source>
</evidence>
<keyword evidence="5 12" id="KW-0812">Transmembrane</keyword>
<dbReference type="OrthoDB" id="9782587at2"/>
<keyword evidence="2 12" id="KW-0813">Transport</keyword>
<keyword evidence="7" id="KW-0408">Iron</keyword>
<evidence type="ECO:0000256" key="7">
    <source>
        <dbReference type="ARBA" id="ARBA00023004"/>
    </source>
</evidence>
<keyword evidence="3 12" id="KW-1134">Transmembrane beta strand</keyword>
<dbReference type="InterPro" id="IPR036942">
    <property type="entry name" value="Beta-barrel_TonB_sf"/>
</dbReference>
<dbReference type="PANTHER" id="PTHR32552:SF68">
    <property type="entry name" value="FERRICHROME OUTER MEMBRANE TRANSPORTER_PHAGE RECEPTOR"/>
    <property type="match status" value="1"/>
</dbReference>
<dbReference type="Pfam" id="PF00593">
    <property type="entry name" value="TonB_dep_Rec_b-barrel"/>
    <property type="match status" value="1"/>
</dbReference>